<feature type="non-terminal residue" evidence="1">
    <location>
        <position position="1"/>
    </location>
</feature>
<comment type="caution">
    <text evidence="1">The sequence shown here is derived from an EMBL/GenBank/DDBJ whole genome shotgun (WGS) entry which is preliminary data.</text>
</comment>
<gene>
    <name evidence="1" type="ORF">RFH988_LOCUS39219</name>
</gene>
<name>A0A815UB67_9BILA</name>
<protein>
    <submittedName>
        <fullName evidence="1">Uncharacterized protein</fullName>
    </submittedName>
</protein>
<organism evidence="1 2">
    <name type="scientific">Rotaria sordida</name>
    <dbReference type="NCBI Taxonomy" id="392033"/>
    <lineage>
        <taxon>Eukaryota</taxon>
        <taxon>Metazoa</taxon>
        <taxon>Spiralia</taxon>
        <taxon>Gnathifera</taxon>
        <taxon>Rotifera</taxon>
        <taxon>Eurotatoria</taxon>
        <taxon>Bdelloidea</taxon>
        <taxon>Philodinida</taxon>
        <taxon>Philodinidae</taxon>
        <taxon>Rotaria</taxon>
    </lineage>
</organism>
<dbReference type="EMBL" id="CAJNOO010015048">
    <property type="protein sequence ID" value="CAF1517133.1"/>
    <property type="molecule type" value="Genomic_DNA"/>
</dbReference>
<evidence type="ECO:0000313" key="2">
    <source>
        <dbReference type="Proteomes" id="UP000663882"/>
    </source>
</evidence>
<sequence length="10" mass="1124">MFPFGLATLQ</sequence>
<reference evidence="1" key="1">
    <citation type="submission" date="2021-02" db="EMBL/GenBank/DDBJ databases">
        <authorList>
            <person name="Nowell W R."/>
        </authorList>
    </citation>
    <scope>NUCLEOTIDE SEQUENCE</scope>
</reference>
<accession>A0A815UB67</accession>
<dbReference type="Proteomes" id="UP000663882">
    <property type="component" value="Unassembled WGS sequence"/>
</dbReference>
<evidence type="ECO:0000313" key="1">
    <source>
        <dbReference type="EMBL" id="CAF1517133.1"/>
    </source>
</evidence>
<proteinExistence type="predicted"/>